<dbReference type="EMBL" id="LQYE01000007">
    <property type="protein sequence ID" value="OAT69363.1"/>
    <property type="molecule type" value="Genomic_DNA"/>
</dbReference>
<evidence type="ECO:0008006" key="3">
    <source>
        <dbReference type="Google" id="ProtNLM"/>
    </source>
</evidence>
<evidence type="ECO:0000313" key="2">
    <source>
        <dbReference type="Proteomes" id="UP000186919"/>
    </source>
</evidence>
<dbReference type="AlphaFoldDB" id="A0A179VEC4"/>
<accession>A0A179VEC4</accession>
<evidence type="ECO:0000313" key="1">
    <source>
        <dbReference type="EMBL" id="OAT69363.1"/>
    </source>
</evidence>
<comment type="caution">
    <text evidence="1">The sequence shown here is derived from an EMBL/GenBank/DDBJ whole genome shotgun (WGS) entry which is preliminary data.</text>
</comment>
<reference evidence="1 2" key="1">
    <citation type="submission" date="2016-01" db="EMBL/GenBank/DDBJ databases">
        <title>Mycobacterium immunogenum strain CD11_6 genome sequencing and assembly.</title>
        <authorList>
            <person name="Kaur G."/>
            <person name="Nair G.R."/>
            <person name="Mayilraj S."/>
        </authorList>
    </citation>
    <scope>NUCLEOTIDE SEQUENCE [LARGE SCALE GENOMIC DNA]</scope>
    <source>
        <strain evidence="1 2">CD11-6</strain>
    </source>
</reference>
<proteinExistence type="predicted"/>
<sequence>MVHLQQWCRCLRVKISFVSNLVFSATARDRWISLNRSDGVYERTVRQRVRSVLDRLDRHPEQHRVGATQFQTSPITWGQLISPDGGADWILIWTTTADEKIYILRIEPAPSL</sequence>
<gene>
    <name evidence="1" type="ORF">AWB85_21615</name>
</gene>
<dbReference type="Proteomes" id="UP000186919">
    <property type="component" value="Unassembled WGS sequence"/>
</dbReference>
<protein>
    <recommendedName>
        <fullName evidence="3">Plasmid maintenance system killer protein</fullName>
    </recommendedName>
</protein>
<name>A0A179VEC4_9MYCO</name>
<organism evidence="1 2">
    <name type="scientific">Mycobacteroides immunogenum</name>
    <dbReference type="NCBI Taxonomy" id="83262"/>
    <lineage>
        <taxon>Bacteria</taxon>
        <taxon>Bacillati</taxon>
        <taxon>Actinomycetota</taxon>
        <taxon>Actinomycetes</taxon>
        <taxon>Mycobacteriales</taxon>
        <taxon>Mycobacteriaceae</taxon>
        <taxon>Mycobacteroides</taxon>
    </lineage>
</organism>